<dbReference type="SUPFAM" id="SSF117281">
    <property type="entry name" value="Kelch motif"/>
    <property type="match status" value="1"/>
</dbReference>
<organism evidence="2 3">
    <name type="scientific">Multifurca ochricompacta</name>
    <dbReference type="NCBI Taxonomy" id="376703"/>
    <lineage>
        <taxon>Eukaryota</taxon>
        <taxon>Fungi</taxon>
        <taxon>Dikarya</taxon>
        <taxon>Basidiomycota</taxon>
        <taxon>Agaricomycotina</taxon>
        <taxon>Agaricomycetes</taxon>
        <taxon>Russulales</taxon>
        <taxon>Russulaceae</taxon>
        <taxon>Multifurca</taxon>
    </lineage>
</organism>
<protein>
    <recommendedName>
        <fullName evidence="4">Galactose oxidase</fullName>
    </recommendedName>
</protein>
<sequence length="979" mass="105282">MKEQNMNYSCLMTGTGPGHNGTLLDLRQSRSLNPLFNLSAAVYTVVPRWAQAVAIINDALFIYGGKTDQYNAYGYDSAPWNNDLLFLHYPPLLTPPTSLAGPTLAWHTLSAFNSSFALIFGGNTGPLSDITLLNNNDSAQLLNLFDHMAPSFLSLPLGWAGEPQRRMRHATASIDGKIYIIGGEAADGSGNTFSTHYVFIPSIPMFIELPSLNAPPGIVGHAVVILPDGRLLVFGGISQGQLVPFSVCWVLDTTQSNPTWSQASVDESTLPSPRSSFAFVLLDDGRVLIQGGADAAFQSAIEDGWILDPSREPMTWTAVPALSQLGPRMDHFAINAGGQVVFGFGYGVNAPADPAVHVYDTITNAPGAPQTSAYGNSPSHSGSGHGGSQTHHPTSSTGAGGGNSNEQNSKSKAAAIAAGSVLDPVFSPLDDDDEEDPHSITAIQIASTGEKGPRILAVPLGLLSMIGLGRRRHLDRSRHDIFADEDRSFHWVGSLHGWSNAMTGSFVSLRNFARGAGSTSHSRESTMAVNWEKLGGEPFSTEVTLMAEGLARDELPEWTRGGFALSGPSQPYIDPFADRDDSSDDLYHDLRQPRLKLKPDLEPDPKEHLGDARRTMLRTALPPSVDFVPLSPLLEQASQNSLSNSSSSEQHAGSGSSHGVQRSPRLSSILDTNPPPNQPMRRSNSWWARFAKTPLLERRSTDASARKQGGFIDFRDPNPPPPRLLTIEESTHSQWPDVTPVSRQSSVGVKARRKPSVYPETSHGRSASSLQTANTERLERLGGTMDIIQRDATLDSQHTNPGAVFSADDEFGVVVSGHGGPSSSSSASAHRGPLRALFVRGEPSYASTQTESSIESSSMMLSTLASTSGTPTLEATELTLDSPEVDEEEEEVEEVPFIAEDFVSPLRIPVSAGVGGPHSPGVAERVRAFERRMSREGEPPPAPTNTRHREERTTSRSVVRYGLVPRPSLFVANPDDGRK</sequence>
<dbReference type="Proteomes" id="UP001203297">
    <property type="component" value="Unassembled WGS sequence"/>
</dbReference>
<feature type="compositionally biased region" description="Polar residues" evidence="1">
    <location>
        <begin position="367"/>
        <end position="376"/>
    </location>
</feature>
<evidence type="ECO:0000256" key="1">
    <source>
        <dbReference type="SAM" id="MobiDB-lite"/>
    </source>
</evidence>
<name>A0AAD4M646_9AGAM</name>
<dbReference type="PANTHER" id="PTHR23244">
    <property type="entry name" value="KELCH REPEAT DOMAIN"/>
    <property type="match status" value="1"/>
</dbReference>
<dbReference type="AlphaFoldDB" id="A0AAD4M646"/>
<feature type="region of interest" description="Disordered" evidence="1">
    <location>
        <begin position="638"/>
        <end position="686"/>
    </location>
</feature>
<dbReference type="EMBL" id="WTXG01000008">
    <property type="protein sequence ID" value="KAI0303575.1"/>
    <property type="molecule type" value="Genomic_DNA"/>
</dbReference>
<feature type="compositionally biased region" description="Basic and acidic residues" evidence="1">
    <location>
        <begin position="576"/>
        <end position="585"/>
    </location>
</feature>
<feature type="region of interest" description="Disordered" evidence="1">
    <location>
        <begin position="561"/>
        <end position="585"/>
    </location>
</feature>
<feature type="region of interest" description="Disordered" evidence="1">
    <location>
        <begin position="926"/>
        <end position="960"/>
    </location>
</feature>
<accession>A0AAD4M646</accession>
<feature type="region of interest" description="Disordered" evidence="1">
    <location>
        <begin position="367"/>
        <end position="413"/>
    </location>
</feature>
<dbReference type="InterPro" id="IPR037293">
    <property type="entry name" value="Gal_Oxidase_central_sf"/>
</dbReference>
<dbReference type="Gene3D" id="2.130.10.80">
    <property type="entry name" value="Galactose oxidase/kelch, beta-propeller"/>
    <property type="match status" value="1"/>
</dbReference>
<keyword evidence="3" id="KW-1185">Reference proteome</keyword>
<feature type="region of interest" description="Disordered" evidence="1">
    <location>
        <begin position="735"/>
        <end position="772"/>
    </location>
</feature>
<dbReference type="Gene3D" id="2.120.10.80">
    <property type="entry name" value="Kelch-type beta propeller"/>
    <property type="match status" value="1"/>
</dbReference>
<evidence type="ECO:0000313" key="2">
    <source>
        <dbReference type="EMBL" id="KAI0303575.1"/>
    </source>
</evidence>
<reference evidence="2" key="1">
    <citation type="journal article" date="2022" name="New Phytol.">
        <title>Evolutionary transition to the ectomycorrhizal habit in the genomes of a hyperdiverse lineage of mushroom-forming fungi.</title>
        <authorList>
            <person name="Looney B."/>
            <person name="Miyauchi S."/>
            <person name="Morin E."/>
            <person name="Drula E."/>
            <person name="Courty P.E."/>
            <person name="Kohler A."/>
            <person name="Kuo A."/>
            <person name="LaButti K."/>
            <person name="Pangilinan J."/>
            <person name="Lipzen A."/>
            <person name="Riley R."/>
            <person name="Andreopoulos W."/>
            <person name="He G."/>
            <person name="Johnson J."/>
            <person name="Nolan M."/>
            <person name="Tritt A."/>
            <person name="Barry K.W."/>
            <person name="Grigoriev I.V."/>
            <person name="Nagy L.G."/>
            <person name="Hibbett D."/>
            <person name="Henrissat B."/>
            <person name="Matheny P.B."/>
            <person name="Labbe J."/>
            <person name="Martin F.M."/>
        </authorList>
    </citation>
    <scope>NUCLEOTIDE SEQUENCE</scope>
    <source>
        <strain evidence="2">BPL690</strain>
    </source>
</reference>
<gene>
    <name evidence="2" type="ORF">B0F90DRAFT_1815891</name>
</gene>
<feature type="compositionally biased region" description="Polar residues" evidence="1">
    <location>
        <begin position="735"/>
        <end position="747"/>
    </location>
</feature>
<feature type="compositionally biased region" description="Low complexity" evidence="1">
    <location>
        <begin position="638"/>
        <end position="659"/>
    </location>
</feature>
<feature type="compositionally biased region" description="Basic and acidic residues" evidence="1">
    <location>
        <begin position="926"/>
        <end position="938"/>
    </location>
</feature>
<proteinExistence type="predicted"/>
<feature type="compositionally biased region" description="Low complexity" evidence="1">
    <location>
        <begin position="377"/>
        <end position="397"/>
    </location>
</feature>
<evidence type="ECO:0000313" key="3">
    <source>
        <dbReference type="Proteomes" id="UP001203297"/>
    </source>
</evidence>
<dbReference type="Pfam" id="PF24681">
    <property type="entry name" value="Kelch_KLHDC2_KLHL20_DRC7"/>
    <property type="match status" value="1"/>
</dbReference>
<comment type="caution">
    <text evidence="2">The sequence shown here is derived from an EMBL/GenBank/DDBJ whole genome shotgun (WGS) entry which is preliminary data.</text>
</comment>
<feature type="region of interest" description="Disordered" evidence="1">
    <location>
        <begin position="698"/>
        <end position="721"/>
    </location>
</feature>
<dbReference type="InterPro" id="IPR015915">
    <property type="entry name" value="Kelch-typ_b-propeller"/>
</dbReference>
<evidence type="ECO:0008006" key="4">
    <source>
        <dbReference type="Google" id="ProtNLM"/>
    </source>
</evidence>